<evidence type="ECO:0000256" key="12">
    <source>
        <dbReference type="PIRSR" id="PIRSR602401-1"/>
    </source>
</evidence>
<dbReference type="STRING" id="218851.A0A2G5DI41"/>
<evidence type="ECO:0000256" key="2">
    <source>
        <dbReference type="ARBA" id="ARBA00004167"/>
    </source>
</evidence>
<proteinExistence type="inferred from homology"/>
<dbReference type="Proteomes" id="UP000230069">
    <property type="component" value="Unassembled WGS sequence"/>
</dbReference>
<keyword evidence="4 12" id="KW-0349">Heme</keyword>
<dbReference type="GO" id="GO:0033075">
    <property type="term" value="P:isoquinoline alkaloid biosynthetic process"/>
    <property type="evidence" value="ECO:0007669"/>
    <property type="project" value="UniProtKB-ARBA"/>
</dbReference>
<keyword evidence="11" id="KW-0472">Membrane</keyword>
<dbReference type="InterPro" id="IPR001128">
    <property type="entry name" value="Cyt_P450"/>
</dbReference>
<dbReference type="GO" id="GO:0005506">
    <property type="term" value="F:iron ion binding"/>
    <property type="evidence" value="ECO:0007669"/>
    <property type="project" value="InterPro"/>
</dbReference>
<keyword evidence="6 12" id="KW-0479">Metal-binding</keyword>
<dbReference type="OrthoDB" id="2789670at2759"/>
<dbReference type="PROSITE" id="PS00086">
    <property type="entry name" value="CYTOCHROME_P450"/>
    <property type="match status" value="1"/>
</dbReference>
<dbReference type="PANTHER" id="PTHR47944">
    <property type="entry name" value="CYTOCHROME P450 98A9"/>
    <property type="match status" value="1"/>
</dbReference>
<organism evidence="15 16">
    <name type="scientific">Aquilegia coerulea</name>
    <name type="common">Rocky mountain columbine</name>
    <dbReference type="NCBI Taxonomy" id="218851"/>
    <lineage>
        <taxon>Eukaryota</taxon>
        <taxon>Viridiplantae</taxon>
        <taxon>Streptophyta</taxon>
        <taxon>Embryophyta</taxon>
        <taxon>Tracheophyta</taxon>
        <taxon>Spermatophyta</taxon>
        <taxon>Magnoliopsida</taxon>
        <taxon>Ranunculales</taxon>
        <taxon>Ranunculaceae</taxon>
        <taxon>Thalictroideae</taxon>
        <taxon>Aquilegia</taxon>
    </lineage>
</organism>
<dbReference type="FunFam" id="1.10.630.10:FF:000126">
    <property type="entry name" value="Predicted protein"/>
    <property type="match status" value="1"/>
</dbReference>
<feature type="signal peptide" evidence="14">
    <location>
        <begin position="1"/>
        <end position="28"/>
    </location>
</feature>
<accession>A0A2G5DI41</accession>
<keyword evidence="5" id="KW-0812">Transmembrane</keyword>
<comment type="subcellular location">
    <subcellularLocation>
        <location evidence="2">Membrane</location>
        <topology evidence="2">Single-pass membrane protein</topology>
    </subcellularLocation>
</comment>
<evidence type="ECO:0000313" key="15">
    <source>
        <dbReference type="EMBL" id="PIA43164.1"/>
    </source>
</evidence>
<evidence type="ECO:0008006" key="17">
    <source>
        <dbReference type="Google" id="ProtNLM"/>
    </source>
</evidence>
<dbReference type="InterPro" id="IPR002401">
    <property type="entry name" value="Cyt_P450_E_grp-I"/>
</dbReference>
<sequence length="474" mass="54495">MKYGKRNATSTFLLLFFLGLYLLPHRLNHPPGPKPWPIIGNLNLIGPLPYRSIHELSQKYGPIMQLRFGSFPVVVGSSVEMVKHMVWAPYGPYWRHVRKICLTELFNTKRLDSYEYIRVEERHAFLSGLYTSCGKPITVKDHFSNFTLNNITRIVLGKKLCDESESKKLKNMLDEGSFLNGVLNIGDLIPWINFLDLQGYVKRMKALRNKTDLFLKCELDEHIARRQDHSKEFIPKDIVDILLQLADDPNPNLKLSRDSIKSITMDLIVGGVESSTITTEWALSELLKQPQKFEQATEELDRVIGRNRWIEEKDIPKLPYIKSIIYETMRMHPVSPLLAPRLARENCKIYEYDIGQGTQVLVNVWSIGRDPTLWDAPNEFRPERFLGRDIDVGGQHFALLPFGSGRRMCPGYSLGLKLIESGLANLLHGFTWKLPNHMNPFDLNMDEVWGLTVPRKNPLVAVAQPRLPIHLYTV</sequence>
<evidence type="ECO:0000256" key="6">
    <source>
        <dbReference type="ARBA" id="ARBA00022723"/>
    </source>
</evidence>
<evidence type="ECO:0000256" key="10">
    <source>
        <dbReference type="ARBA" id="ARBA00023033"/>
    </source>
</evidence>
<dbReference type="PANTHER" id="PTHR47944:SF5">
    <property type="entry name" value="CYTOCHROME P450 71A1-LIKE"/>
    <property type="match status" value="1"/>
</dbReference>
<evidence type="ECO:0000256" key="9">
    <source>
        <dbReference type="ARBA" id="ARBA00023004"/>
    </source>
</evidence>
<keyword evidence="16" id="KW-1185">Reference proteome</keyword>
<dbReference type="GO" id="GO:0004497">
    <property type="term" value="F:monooxygenase activity"/>
    <property type="evidence" value="ECO:0007669"/>
    <property type="project" value="UniProtKB-KW"/>
</dbReference>
<keyword evidence="8 13" id="KW-0560">Oxidoreductase</keyword>
<evidence type="ECO:0000256" key="14">
    <source>
        <dbReference type="SAM" id="SignalP"/>
    </source>
</evidence>
<reference evidence="15 16" key="1">
    <citation type="submission" date="2017-09" db="EMBL/GenBank/DDBJ databases">
        <title>WGS assembly of Aquilegia coerulea Goldsmith.</title>
        <authorList>
            <person name="Hodges S."/>
            <person name="Kramer E."/>
            <person name="Nordborg M."/>
            <person name="Tomkins J."/>
            <person name="Borevitz J."/>
            <person name="Derieg N."/>
            <person name="Yan J."/>
            <person name="Mihaltcheva S."/>
            <person name="Hayes R.D."/>
            <person name="Rokhsar D."/>
        </authorList>
    </citation>
    <scope>NUCLEOTIDE SEQUENCE [LARGE SCALE GENOMIC DNA]</scope>
    <source>
        <strain evidence="16">cv. Goldsmith</strain>
    </source>
</reference>
<dbReference type="EMBL" id="KZ305037">
    <property type="protein sequence ID" value="PIA43164.1"/>
    <property type="molecule type" value="Genomic_DNA"/>
</dbReference>
<keyword evidence="7" id="KW-1133">Transmembrane helix</keyword>
<dbReference type="PRINTS" id="PR00385">
    <property type="entry name" value="P450"/>
</dbReference>
<dbReference type="GO" id="GO:0020037">
    <property type="term" value="F:heme binding"/>
    <property type="evidence" value="ECO:0007669"/>
    <property type="project" value="InterPro"/>
</dbReference>
<evidence type="ECO:0000256" key="13">
    <source>
        <dbReference type="RuleBase" id="RU000461"/>
    </source>
</evidence>
<keyword evidence="14" id="KW-0732">Signal</keyword>
<evidence type="ECO:0000256" key="3">
    <source>
        <dbReference type="ARBA" id="ARBA00010617"/>
    </source>
</evidence>
<evidence type="ECO:0000256" key="4">
    <source>
        <dbReference type="ARBA" id="ARBA00022617"/>
    </source>
</evidence>
<evidence type="ECO:0000256" key="11">
    <source>
        <dbReference type="ARBA" id="ARBA00023136"/>
    </source>
</evidence>
<dbReference type="GO" id="GO:0016717">
    <property type="term" value="F:oxidoreductase activity, acting on paired donors, with oxidation of a pair of donors resulting in the reduction of molecular oxygen to two molecules of water"/>
    <property type="evidence" value="ECO:0007669"/>
    <property type="project" value="UniProtKB-ARBA"/>
</dbReference>
<dbReference type="GO" id="GO:0016020">
    <property type="term" value="C:membrane"/>
    <property type="evidence" value="ECO:0007669"/>
    <property type="project" value="UniProtKB-SubCell"/>
</dbReference>
<gene>
    <name evidence="15" type="ORF">AQUCO_02000536v1</name>
</gene>
<dbReference type="PRINTS" id="PR00463">
    <property type="entry name" value="EP450I"/>
</dbReference>
<evidence type="ECO:0000256" key="8">
    <source>
        <dbReference type="ARBA" id="ARBA00023002"/>
    </source>
</evidence>
<evidence type="ECO:0000256" key="1">
    <source>
        <dbReference type="ARBA" id="ARBA00001971"/>
    </source>
</evidence>
<dbReference type="InParanoid" id="A0A2G5DI41"/>
<dbReference type="AlphaFoldDB" id="A0A2G5DI41"/>
<evidence type="ECO:0000256" key="7">
    <source>
        <dbReference type="ARBA" id="ARBA00022989"/>
    </source>
</evidence>
<name>A0A2G5DI41_AQUCA</name>
<feature type="chain" id="PRO_5013834956" description="Cytochrome P450" evidence="14">
    <location>
        <begin position="29"/>
        <end position="474"/>
    </location>
</feature>
<protein>
    <recommendedName>
        <fullName evidence="17">Cytochrome P450</fullName>
    </recommendedName>
</protein>
<dbReference type="Gene3D" id="1.10.630.10">
    <property type="entry name" value="Cytochrome P450"/>
    <property type="match status" value="1"/>
</dbReference>
<dbReference type="CDD" id="cd20618">
    <property type="entry name" value="CYP71_clan"/>
    <property type="match status" value="1"/>
</dbReference>
<dbReference type="InterPro" id="IPR036396">
    <property type="entry name" value="Cyt_P450_sf"/>
</dbReference>
<keyword evidence="10 13" id="KW-0503">Monooxygenase</keyword>
<comment type="cofactor">
    <cofactor evidence="1 12">
        <name>heme</name>
        <dbReference type="ChEBI" id="CHEBI:30413"/>
    </cofactor>
</comment>
<feature type="binding site" description="axial binding residue" evidence="12">
    <location>
        <position position="409"/>
    </location>
    <ligand>
        <name>heme</name>
        <dbReference type="ChEBI" id="CHEBI:30413"/>
    </ligand>
    <ligandPart>
        <name>Fe</name>
        <dbReference type="ChEBI" id="CHEBI:18248"/>
    </ligandPart>
</feature>
<keyword evidence="9 12" id="KW-0408">Iron</keyword>
<evidence type="ECO:0000313" key="16">
    <source>
        <dbReference type="Proteomes" id="UP000230069"/>
    </source>
</evidence>
<dbReference type="SUPFAM" id="SSF48264">
    <property type="entry name" value="Cytochrome P450"/>
    <property type="match status" value="1"/>
</dbReference>
<comment type="similarity">
    <text evidence="3 13">Belongs to the cytochrome P450 family.</text>
</comment>
<dbReference type="InterPro" id="IPR017972">
    <property type="entry name" value="Cyt_P450_CS"/>
</dbReference>
<evidence type="ECO:0000256" key="5">
    <source>
        <dbReference type="ARBA" id="ARBA00022692"/>
    </source>
</evidence>
<dbReference type="Pfam" id="PF00067">
    <property type="entry name" value="p450"/>
    <property type="match status" value="2"/>
</dbReference>